<comment type="caution">
    <text evidence="1">The sequence shown here is derived from an EMBL/GenBank/DDBJ whole genome shotgun (WGS) entry which is preliminary data.</text>
</comment>
<accession>A0ABD0JEG0</accession>
<proteinExistence type="predicted"/>
<protein>
    <submittedName>
        <fullName evidence="1">Uncharacterized protein</fullName>
    </submittedName>
</protein>
<dbReference type="AlphaFoldDB" id="A0ABD0JEG0"/>
<name>A0ABD0JEG0_9CAEN</name>
<dbReference type="Proteomes" id="UP001519460">
    <property type="component" value="Unassembled WGS sequence"/>
</dbReference>
<evidence type="ECO:0000313" key="1">
    <source>
        <dbReference type="EMBL" id="KAK7471786.1"/>
    </source>
</evidence>
<dbReference type="EMBL" id="JACVVK020000478">
    <property type="protein sequence ID" value="KAK7471786.1"/>
    <property type="molecule type" value="Genomic_DNA"/>
</dbReference>
<keyword evidence="2" id="KW-1185">Reference proteome</keyword>
<sequence>MGVGVSEPQRDIGGGESQRVIARPGLQGLPKVDPLFAIAVCRPIDAGWQLTFLFCVNVGTQSGPSALRAVLKINGKNQVWYHGTERAGVDENIMQ</sequence>
<organism evidence="1 2">
    <name type="scientific">Batillaria attramentaria</name>
    <dbReference type="NCBI Taxonomy" id="370345"/>
    <lineage>
        <taxon>Eukaryota</taxon>
        <taxon>Metazoa</taxon>
        <taxon>Spiralia</taxon>
        <taxon>Lophotrochozoa</taxon>
        <taxon>Mollusca</taxon>
        <taxon>Gastropoda</taxon>
        <taxon>Caenogastropoda</taxon>
        <taxon>Sorbeoconcha</taxon>
        <taxon>Cerithioidea</taxon>
        <taxon>Batillariidae</taxon>
        <taxon>Batillaria</taxon>
    </lineage>
</organism>
<gene>
    <name evidence="1" type="ORF">BaRGS_00035568</name>
</gene>
<reference evidence="1 2" key="1">
    <citation type="journal article" date="2023" name="Sci. Data">
        <title>Genome assembly of the Korean intertidal mud-creeper Batillaria attramentaria.</title>
        <authorList>
            <person name="Patra A.K."/>
            <person name="Ho P.T."/>
            <person name="Jun S."/>
            <person name="Lee S.J."/>
            <person name="Kim Y."/>
            <person name="Won Y.J."/>
        </authorList>
    </citation>
    <scope>NUCLEOTIDE SEQUENCE [LARGE SCALE GENOMIC DNA]</scope>
    <source>
        <strain evidence="1">Wonlab-2016</strain>
    </source>
</reference>
<evidence type="ECO:0000313" key="2">
    <source>
        <dbReference type="Proteomes" id="UP001519460"/>
    </source>
</evidence>